<evidence type="ECO:0000259" key="2">
    <source>
        <dbReference type="Pfam" id="PF14581"/>
    </source>
</evidence>
<dbReference type="AlphaFoldDB" id="A0A7W3J319"/>
<gene>
    <name evidence="3" type="ORF">FB382_003500</name>
</gene>
<dbReference type="InterPro" id="IPR009839">
    <property type="entry name" value="SseB_N"/>
</dbReference>
<dbReference type="RefSeq" id="WP_182540986.1">
    <property type="nucleotide sequence ID" value="NZ_JACGXA010000001.1"/>
</dbReference>
<proteinExistence type="predicted"/>
<dbReference type="InterPro" id="IPR027945">
    <property type="entry name" value="SseB_C"/>
</dbReference>
<evidence type="ECO:0008006" key="5">
    <source>
        <dbReference type="Google" id="ProtNLM"/>
    </source>
</evidence>
<comment type="caution">
    <text evidence="3">The sequence shown here is derived from an EMBL/GenBank/DDBJ whole genome shotgun (WGS) entry which is preliminary data.</text>
</comment>
<dbReference type="Pfam" id="PF07179">
    <property type="entry name" value="SseB"/>
    <property type="match status" value="1"/>
</dbReference>
<dbReference type="Pfam" id="PF14581">
    <property type="entry name" value="SseB_C"/>
    <property type="match status" value="1"/>
</dbReference>
<reference evidence="3 4" key="1">
    <citation type="submission" date="2020-07" db="EMBL/GenBank/DDBJ databases">
        <title>Sequencing the genomes of 1000 actinobacteria strains.</title>
        <authorList>
            <person name="Klenk H.-P."/>
        </authorList>
    </citation>
    <scope>NUCLEOTIDE SEQUENCE [LARGE SCALE GENOMIC DNA]</scope>
    <source>
        <strain evidence="3 4">DSM 21349</strain>
    </source>
</reference>
<organism evidence="3 4">
    <name type="scientific">Nocardioides ginsengisegetis</name>
    <dbReference type="NCBI Taxonomy" id="661491"/>
    <lineage>
        <taxon>Bacteria</taxon>
        <taxon>Bacillati</taxon>
        <taxon>Actinomycetota</taxon>
        <taxon>Actinomycetes</taxon>
        <taxon>Propionibacteriales</taxon>
        <taxon>Nocardioidaceae</taxon>
        <taxon>Nocardioides</taxon>
    </lineage>
</organism>
<sequence>MTHAETPLTPLEELLVAAADSRDDARASQRFTDAAMTTMLGVPGTPGSATDQFHPLTINDHRDVPLAVAFTSPDRYAAFAAAMGLGEGQYEVRGIEGRGLFGMLVRANLPLLLNPHNDYGKEFTVPEMSDLMAGVVPGAPSRTVEAETTVNVGRPASVPDGLVDRLSTYLSGLGGVETATLAWIEYPDGLQGYLLGLRTTLPREQVLAGMGEVVGDLGGRTLDIMYAAPGEPLATDSVDPFLSVDSGA</sequence>
<name>A0A7W3J319_9ACTN</name>
<evidence type="ECO:0000313" key="4">
    <source>
        <dbReference type="Proteomes" id="UP000580910"/>
    </source>
</evidence>
<feature type="domain" description="SseB protein C-terminal" evidence="2">
    <location>
        <begin position="144"/>
        <end position="235"/>
    </location>
</feature>
<dbReference type="Proteomes" id="UP000580910">
    <property type="component" value="Unassembled WGS sequence"/>
</dbReference>
<dbReference type="EMBL" id="JACGXA010000001">
    <property type="protein sequence ID" value="MBA8805209.1"/>
    <property type="molecule type" value="Genomic_DNA"/>
</dbReference>
<accession>A0A7W3J319</accession>
<feature type="domain" description="SseB protein N-terminal" evidence="1">
    <location>
        <begin position="11"/>
        <end position="128"/>
    </location>
</feature>
<evidence type="ECO:0000313" key="3">
    <source>
        <dbReference type="EMBL" id="MBA8805209.1"/>
    </source>
</evidence>
<protein>
    <recommendedName>
        <fullName evidence="5">SseB protein N-terminal domain-containing protein</fullName>
    </recommendedName>
</protein>
<evidence type="ECO:0000259" key="1">
    <source>
        <dbReference type="Pfam" id="PF07179"/>
    </source>
</evidence>
<keyword evidence="4" id="KW-1185">Reference proteome</keyword>